<keyword evidence="1" id="KW-0472">Membrane</keyword>
<dbReference type="Proteomes" id="UP000295560">
    <property type="component" value="Unassembled WGS sequence"/>
</dbReference>
<gene>
    <name evidence="2" type="ORF">EV378_4811</name>
</gene>
<feature type="transmembrane region" description="Helical" evidence="1">
    <location>
        <begin position="77"/>
        <end position="95"/>
    </location>
</feature>
<comment type="caution">
    <text evidence="2">The sequence shown here is derived from an EMBL/GenBank/DDBJ whole genome shotgun (WGS) entry which is preliminary data.</text>
</comment>
<reference evidence="2 3" key="1">
    <citation type="submission" date="2019-03" db="EMBL/GenBank/DDBJ databases">
        <title>Sequencing the genomes of 1000 actinobacteria strains.</title>
        <authorList>
            <person name="Klenk H.-P."/>
        </authorList>
    </citation>
    <scope>NUCLEOTIDE SEQUENCE [LARGE SCALE GENOMIC DNA]</scope>
    <source>
        <strain evidence="2 3">DSM 44969</strain>
    </source>
</reference>
<evidence type="ECO:0000313" key="2">
    <source>
        <dbReference type="EMBL" id="TCK20847.1"/>
    </source>
</evidence>
<feature type="transmembrane region" description="Helical" evidence="1">
    <location>
        <begin position="161"/>
        <end position="181"/>
    </location>
</feature>
<feature type="transmembrane region" description="Helical" evidence="1">
    <location>
        <begin position="21"/>
        <end position="39"/>
    </location>
</feature>
<dbReference type="NCBIfam" id="NF041646">
    <property type="entry name" value="VC0807_fam"/>
    <property type="match status" value="1"/>
</dbReference>
<dbReference type="AlphaFoldDB" id="A0A4R1HFD4"/>
<sequence>MVEASERSSRPAASGGAGAQVVSWMQMIVLSVALPIVIYDVMTDAGFTPVVALVVSSVGPLLDIGITWARTRRLDEFAVVVLAFLVLGIIVSLIFDDPRLLLLKEAAITGVIGILALGSLVVAPRPLMFYFGRRFATGGDPARVEWWNGLWRFPGFRRTQVVITTVWGVVFLAEAVVRGILTYTLSVDTMVVVNNVAPLVIVALLVVWTALYAKRQQRIGEAHGVVVEPPVAPA</sequence>
<feature type="transmembrane region" description="Helical" evidence="1">
    <location>
        <begin position="193"/>
        <end position="213"/>
    </location>
</feature>
<evidence type="ECO:0000313" key="3">
    <source>
        <dbReference type="Proteomes" id="UP000295560"/>
    </source>
</evidence>
<protein>
    <recommendedName>
        <fullName evidence="4">Intracellular septation protein A</fullName>
    </recommendedName>
</protein>
<evidence type="ECO:0000256" key="1">
    <source>
        <dbReference type="SAM" id="Phobius"/>
    </source>
</evidence>
<accession>A0A4R1HFD4</accession>
<feature type="transmembrane region" description="Helical" evidence="1">
    <location>
        <begin position="101"/>
        <end position="123"/>
    </location>
</feature>
<name>A0A4R1HFD4_PSEEN</name>
<feature type="transmembrane region" description="Helical" evidence="1">
    <location>
        <begin position="45"/>
        <end position="65"/>
    </location>
</feature>
<organism evidence="2 3">
    <name type="scientific">Pseudonocardia endophytica</name>
    <dbReference type="NCBI Taxonomy" id="401976"/>
    <lineage>
        <taxon>Bacteria</taxon>
        <taxon>Bacillati</taxon>
        <taxon>Actinomycetota</taxon>
        <taxon>Actinomycetes</taxon>
        <taxon>Pseudonocardiales</taxon>
        <taxon>Pseudonocardiaceae</taxon>
        <taxon>Pseudonocardia</taxon>
    </lineage>
</organism>
<proteinExistence type="predicted"/>
<evidence type="ECO:0008006" key="4">
    <source>
        <dbReference type="Google" id="ProtNLM"/>
    </source>
</evidence>
<keyword evidence="1" id="KW-1133">Transmembrane helix</keyword>
<keyword evidence="1" id="KW-0812">Transmembrane</keyword>
<dbReference type="EMBL" id="SMFZ01000002">
    <property type="protein sequence ID" value="TCK20847.1"/>
    <property type="molecule type" value="Genomic_DNA"/>
</dbReference>
<keyword evidence="3" id="KW-1185">Reference proteome</keyword>